<dbReference type="EMBL" id="KV784359">
    <property type="protein sequence ID" value="OEU15601.1"/>
    <property type="molecule type" value="Genomic_DNA"/>
</dbReference>
<dbReference type="InterPro" id="IPR019775">
    <property type="entry name" value="WD40_repeat_CS"/>
</dbReference>
<feature type="repeat" description="WD" evidence="4">
    <location>
        <begin position="552"/>
        <end position="584"/>
    </location>
</feature>
<feature type="repeat" description="WD" evidence="4">
    <location>
        <begin position="93"/>
        <end position="115"/>
    </location>
</feature>
<dbReference type="InterPro" id="IPR001680">
    <property type="entry name" value="WD40_rpt"/>
</dbReference>
<feature type="domain" description="Small-subunit processome Utp12" evidence="6">
    <location>
        <begin position="735"/>
        <end position="832"/>
    </location>
</feature>
<accession>A0A1E7FBQ8</accession>
<dbReference type="Gene3D" id="2.130.10.10">
    <property type="entry name" value="YVTN repeat-like/Quinoprotein amine dehydrogenase"/>
    <property type="match status" value="3"/>
</dbReference>
<dbReference type="Pfam" id="PF00400">
    <property type="entry name" value="WD40"/>
    <property type="match status" value="2"/>
</dbReference>
<sequence>RLASGSSDGSVVLWDTVAETGLFRLLGHRGGITDIHFVSLQDGEMDLLVTTSLDGFVKVWDLKGQCCIQTIPSHRGESSSDAVDKSGDERIRLITGSTDGQARVWSIETSKRNKQNILATSTESKDNDQSSTTPTIVEDDVVTNQGTESLDDVCHYMGCLIAPPNVSTSADRIACIHFHPNGKYVGVLHANSKHVDVYFVRSVQESLRKKQRRLRRRKEKTSKASNASTENTSTNPKPKGQKHKSLDPDMVKASDEFEYFGTTRASHKVKGFIFVPFKESGGGVRLVCSLATNALEVHSLTRKKKRYLTSSVVSTKVSTMSMGGHPTGIRAVELSSDDALACTVSKNTTKIWNVAKRSCVQSLAPTVNDLACYGLCTIFLPGNTHLILGTREGHLLVIDIAAGDVVYVEENAHDGAIWSVDMRRPTSEQSSIAIVTGSADKTVRFWEVESQEDSMAPMLVHSRTLEMSDDVIAVRYSHNEDPTKRMVFVSCLDSTIKVFFDDTLKFFLSLYGHKLPALAVDASDDDTILASSGADKAIKIWGLDFGDTHRTLYGHEDSVTDLKFVRRTHNFFTTSKDNTVRYWDGDRFEQILILSGHFAEVSCLSVSRTGAFVMTGGLDRQVRVWERSQDMVFLEEERERELENTFDSIGREEEGTSKLLLKKGEGEDGDDGDRDDEPQTEAAVKKSVLSVAAGDRIMEALERADQETKDASTFRRKNPGKERMPNLLLLGMEPSQYVLWVLKSIKQAELEQSLLVLPLGHVERVLYYLILLLRSGRGIEICARVSVFLIKTHQNQIMSSRSTVVPLRELRRLLRERLSESRDTIGFNLAAL</sequence>
<dbReference type="InterPro" id="IPR051570">
    <property type="entry name" value="TBC1_cilium_biogenesis"/>
</dbReference>
<feature type="compositionally biased region" description="Basic and acidic residues" evidence="5">
    <location>
        <begin position="657"/>
        <end position="666"/>
    </location>
</feature>
<dbReference type="FunCoup" id="A0A1E7FBQ8">
    <property type="interactions" value="256"/>
</dbReference>
<feature type="repeat" description="WD" evidence="4">
    <location>
        <begin position="25"/>
        <end position="70"/>
    </location>
</feature>
<dbReference type="GO" id="GO:0030515">
    <property type="term" value="F:snoRNA binding"/>
    <property type="evidence" value="ECO:0007669"/>
    <property type="project" value="TreeGrafter"/>
</dbReference>
<feature type="region of interest" description="Disordered" evidence="5">
    <location>
        <begin position="208"/>
        <end position="247"/>
    </location>
</feature>
<feature type="compositionally biased region" description="Acidic residues" evidence="5">
    <location>
        <begin position="667"/>
        <end position="679"/>
    </location>
</feature>
<dbReference type="PROSITE" id="PS50082">
    <property type="entry name" value="WD_REPEATS_2"/>
    <property type="match status" value="7"/>
</dbReference>
<dbReference type="OrthoDB" id="407922at2759"/>
<feature type="repeat" description="WD" evidence="4">
    <location>
        <begin position="594"/>
        <end position="626"/>
    </location>
</feature>
<feature type="non-terminal residue" evidence="7">
    <location>
        <position position="832"/>
    </location>
</feature>
<dbReference type="InterPro" id="IPR015943">
    <property type="entry name" value="WD40/YVTN_repeat-like_dom_sf"/>
</dbReference>
<dbReference type="KEGG" id="fcy:FRACYDRAFT_156423"/>
<dbReference type="InterPro" id="IPR036322">
    <property type="entry name" value="WD40_repeat_dom_sf"/>
</dbReference>
<organism evidence="7 8">
    <name type="scientific">Fragilariopsis cylindrus CCMP1102</name>
    <dbReference type="NCBI Taxonomy" id="635003"/>
    <lineage>
        <taxon>Eukaryota</taxon>
        <taxon>Sar</taxon>
        <taxon>Stramenopiles</taxon>
        <taxon>Ochrophyta</taxon>
        <taxon>Bacillariophyta</taxon>
        <taxon>Bacillariophyceae</taxon>
        <taxon>Bacillariophycidae</taxon>
        <taxon>Bacillariales</taxon>
        <taxon>Bacillariaceae</taxon>
        <taxon>Fragilariopsis</taxon>
    </lineage>
</organism>
<dbReference type="SMART" id="SM00320">
    <property type="entry name" value="WD40"/>
    <property type="match status" value="8"/>
</dbReference>
<feature type="compositionally biased region" description="Polar residues" evidence="5">
    <location>
        <begin position="224"/>
        <end position="236"/>
    </location>
</feature>
<keyword evidence="8" id="KW-1185">Reference proteome</keyword>
<proteinExistence type="inferred from homology"/>
<keyword evidence="1 4" id="KW-0853">WD repeat</keyword>
<evidence type="ECO:0000256" key="1">
    <source>
        <dbReference type="ARBA" id="ARBA00022574"/>
    </source>
</evidence>
<feature type="compositionally biased region" description="Basic residues" evidence="5">
    <location>
        <begin position="209"/>
        <end position="220"/>
    </location>
</feature>
<dbReference type="Pfam" id="PF25172">
    <property type="entry name" value="Beta-prop_WDR3_2nd"/>
    <property type="match status" value="1"/>
</dbReference>
<evidence type="ECO:0000313" key="7">
    <source>
        <dbReference type="EMBL" id="OEU15601.1"/>
    </source>
</evidence>
<dbReference type="PANTHER" id="PTHR19853:SF0">
    <property type="entry name" value="WD REPEAT-CONTAINING PROTEIN 3"/>
    <property type="match status" value="1"/>
</dbReference>
<dbReference type="AlphaFoldDB" id="A0A1E7FBQ8"/>
<dbReference type="GO" id="GO:0032040">
    <property type="term" value="C:small-subunit processome"/>
    <property type="evidence" value="ECO:0007669"/>
    <property type="project" value="TreeGrafter"/>
</dbReference>
<dbReference type="PROSITE" id="PS00678">
    <property type="entry name" value="WD_REPEATS_1"/>
    <property type="match status" value="2"/>
</dbReference>
<evidence type="ECO:0000313" key="8">
    <source>
        <dbReference type="Proteomes" id="UP000095751"/>
    </source>
</evidence>
<gene>
    <name evidence="7" type="ORF">FRACYDRAFT_156423</name>
</gene>
<reference evidence="7 8" key="1">
    <citation type="submission" date="2016-09" db="EMBL/GenBank/DDBJ databases">
        <title>Extensive genetic diversity and differential bi-allelic expression allows diatom success in the polar Southern Ocean.</title>
        <authorList>
            <consortium name="DOE Joint Genome Institute"/>
            <person name="Mock T."/>
            <person name="Otillar R.P."/>
            <person name="Strauss J."/>
            <person name="Dupont C."/>
            <person name="Frickenhaus S."/>
            <person name="Maumus F."/>
            <person name="Mcmullan M."/>
            <person name="Sanges R."/>
            <person name="Schmutz J."/>
            <person name="Toseland A."/>
            <person name="Valas R."/>
            <person name="Veluchamy A."/>
            <person name="Ward B.J."/>
            <person name="Allen A."/>
            <person name="Barry K."/>
            <person name="Falciatore A."/>
            <person name="Ferrante M."/>
            <person name="Fortunato A.E."/>
            <person name="Gloeckner G."/>
            <person name="Gruber A."/>
            <person name="Hipkin R."/>
            <person name="Janech M."/>
            <person name="Kroth P."/>
            <person name="Leese F."/>
            <person name="Lindquist E."/>
            <person name="Lyon B.R."/>
            <person name="Martin J."/>
            <person name="Mayer C."/>
            <person name="Parker M."/>
            <person name="Quesneville H."/>
            <person name="Raymond J."/>
            <person name="Uhlig C."/>
            <person name="Valentin K.U."/>
            <person name="Worden A.Z."/>
            <person name="Armbrust E.V."/>
            <person name="Bowler C."/>
            <person name="Green B."/>
            <person name="Moulton V."/>
            <person name="Van Oosterhout C."/>
            <person name="Grigoriev I."/>
        </authorList>
    </citation>
    <scope>NUCLEOTIDE SEQUENCE [LARGE SCALE GENOMIC DNA]</scope>
    <source>
        <strain evidence="7 8">CCMP1102</strain>
    </source>
</reference>
<feature type="region of interest" description="Disordered" evidence="5">
    <location>
        <begin position="116"/>
        <end position="139"/>
    </location>
</feature>
<name>A0A1E7FBQ8_9STRA</name>
<dbReference type="PANTHER" id="PTHR19853">
    <property type="entry name" value="WD REPEAT CONTAINING PROTEIN 3 WDR3"/>
    <property type="match status" value="1"/>
</dbReference>
<dbReference type="GO" id="GO:0034388">
    <property type="term" value="C:Pwp2p-containing subcomplex of 90S preribosome"/>
    <property type="evidence" value="ECO:0007669"/>
    <property type="project" value="TreeGrafter"/>
</dbReference>
<dbReference type="InParanoid" id="A0A1E7FBQ8"/>
<evidence type="ECO:0000259" key="6">
    <source>
        <dbReference type="Pfam" id="PF04003"/>
    </source>
</evidence>
<keyword evidence="2" id="KW-0677">Repeat</keyword>
<dbReference type="GO" id="GO:0030490">
    <property type="term" value="P:maturation of SSU-rRNA"/>
    <property type="evidence" value="ECO:0007669"/>
    <property type="project" value="TreeGrafter"/>
</dbReference>
<dbReference type="InterPro" id="IPR007148">
    <property type="entry name" value="SSU_processome_Utp12"/>
</dbReference>
<dbReference type="Pfam" id="PF04003">
    <property type="entry name" value="Utp12"/>
    <property type="match status" value="1"/>
</dbReference>
<dbReference type="SUPFAM" id="SSF50978">
    <property type="entry name" value="WD40 repeat-like"/>
    <property type="match status" value="2"/>
</dbReference>
<protein>
    <submittedName>
        <fullName evidence="7">WD40 repeat-like protein</fullName>
    </submittedName>
</protein>
<dbReference type="FunFam" id="2.130.10.10:FF:000157">
    <property type="entry name" value="WD repeat domain 3"/>
    <property type="match status" value="1"/>
</dbReference>
<dbReference type="CDD" id="cd00200">
    <property type="entry name" value="WD40"/>
    <property type="match status" value="1"/>
</dbReference>
<feature type="non-terminal residue" evidence="7">
    <location>
        <position position="1"/>
    </location>
</feature>
<dbReference type="Proteomes" id="UP000095751">
    <property type="component" value="Unassembled WGS sequence"/>
</dbReference>
<feature type="region of interest" description="Disordered" evidence="5">
    <location>
        <begin position="657"/>
        <end position="681"/>
    </location>
</feature>
<evidence type="ECO:0000256" key="5">
    <source>
        <dbReference type="SAM" id="MobiDB-lite"/>
    </source>
</evidence>
<feature type="repeat" description="WD" evidence="4">
    <location>
        <begin position="434"/>
        <end position="456"/>
    </location>
</feature>
<dbReference type="PROSITE" id="PS50294">
    <property type="entry name" value="WD_REPEATS_REGION"/>
    <property type="match status" value="4"/>
</dbReference>
<evidence type="ECO:0000256" key="2">
    <source>
        <dbReference type="ARBA" id="ARBA00022737"/>
    </source>
</evidence>
<feature type="repeat" description="WD" evidence="4">
    <location>
        <begin position="510"/>
        <end position="551"/>
    </location>
</feature>
<feature type="repeat" description="WD" evidence="4">
    <location>
        <begin position="1"/>
        <end position="15"/>
    </location>
</feature>
<comment type="similarity">
    <text evidence="3">Belongs to the WD repeat WDR3/UTP12 family.</text>
</comment>
<evidence type="ECO:0000256" key="3">
    <source>
        <dbReference type="ARBA" id="ARBA00038229"/>
    </source>
</evidence>
<dbReference type="PRINTS" id="PR00320">
    <property type="entry name" value="GPROTEINBRPT"/>
</dbReference>
<evidence type="ECO:0000256" key="4">
    <source>
        <dbReference type="PROSITE-ProRule" id="PRU00221"/>
    </source>
</evidence>
<dbReference type="InterPro" id="IPR020472">
    <property type="entry name" value="WD40_PAC1"/>
</dbReference>